<keyword evidence="3" id="KW-1185">Reference proteome</keyword>
<proteinExistence type="predicted"/>
<dbReference type="GO" id="GO:0000915">
    <property type="term" value="P:actomyosin contractile ring assembly"/>
    <property type="evidence" value="ECO:0007669"/>
    <property type="project" value="TreeGrafter"/>
</dbReference>
<dbReference type="InterPro" id="IPR051364">
    <property type="entry name" value="Cytokinesis/Rho-signaling"/>
</dbReference>
<evidence type="ECO:0000259" key="1">
    <source>
        <dbReference type="Pfam" id="PF08174"/>
    </source>
</evidence>
<dbReference type="InterPro" id="IPR012966">
    <property type="entry name" value="AHD"/>
</dbReference>
<sequence length="458" mass="52547">MANIMTESMTSEKRVISFFIWDPELERKIDCEVKMIDGISKLLNVVTSLEQTIECHKALVLSQQRMLAFMCEIQRKQQNLLEQDTDDIEPTKATIVLSDIRLPLAWTKMKAKSAIQEQKTFAVFCLARVGYEIIDTGMKFIDRRSSDVLFTDKLIFNNVPHDFELHLEIYALNKHLALSSSAKDFANRYSYFSVHGSPKVTRKLLETGNQSLEQSQSKFVRIAHAILTKGSVSKSAKPRYLRMDIPQENPLMQLPITETYVALFFAQPLCYIRLATYTGKVRVYNISYSCVLAAGFLNGEEIMRDDYSDQHRFSIAITPETLILARTEQLSFSIYNRGFDVEEFFVDDIFMLNNWTRALQQHVIDVAAWQITFDHLPSIRRDSYQLIASSPTSSISSRAIRKRPTLRSKTKSLNDIHQVDNVSQSIRTDVLNRTNSIVDLSRDFSNTDDDSAILRTCL</sequence>
<dbReference type="EMBL" id="CAJNOR010008885">
    <property type="protein sequence ID" value="CAF1638756.1"/>
    <property type="molecule type" value="Genomic_DNA"/>
</dbReference>
<accession>A0A816DPQ2</accession>
<dbReference type="Pfam" id="PF08174">
    <property type="entry name" value="Anillin"/>
    <property type="match status" value="1"/>
</dbReference>
<dbReference type="PANTHER" id="PTHR21538">
    <property type="entry name" value="ANILLIN/RHOTEKIN RTKN"/>
    <property type="match status" value="1"/>
</dbReference>
<dbReference type="Proteomes" id="UP000663828">
    <property type="component" value="Unassembled WGS sequence"/>
</dbReference>
<reference evidence="2" key="1">
    <citation type="submission" date="2021-02" db="EMBL/GenBank/DDBJ databases">
        <authorList>
            <person name="Nowell W R."/>
        </authorList>
    </citation>
    <scope>NUCLEOTIDE SEQUENCE</scope>
</reference>
<organism evidence="2 3">
    <name type="scientific">Adineta ricciae</name>
    <name type="common">Rotifer</name>
    <dbReference type="NCBI Taxonomy" id="249248"/>
    <lineage>
        <taxon>Eukaryota</taxon>
        <taxon>Metazoa</taxon>
        <taxon>Spiralia</taxon>
        <taxon>Gnathifera</taxon>
        <taxon>Rotifera</taxon>
        <taxon>Eurotatoria</taxon>
        <taxon>Bdelloidea</taxon>
        <taxon>Adinetida</taxon>
        <taxon>Adinetidae</taxon>
        <taxon>Adineta</taxon>
    </lineage>
</organism>
<name>A0A816DPQ2_ADIRI</name>
<dbReference type="GO" id="GO:0000281">
    <property type="term" value="P:mitotic cytokinesis"/>
    <property type="evidence" value="ECO:0007669"/>
    <property type="project" value="TreeGrafter"/>
</dbReference>
<dbReference type="GO" id="GO:0005826">
    <property type="term" value="C:actomyosin contractile ring"/>
    <property type="evidence" value="ECO:0007669"/>
    <property type="project" value="TreeGrafter"/>
</dbReference>
<feature type="domain" description="Anillin homology" evidence="1">
    <location>
        <begin position="92"/>
        <end position="232"/>
    </location>
</feature>
<gene>
    <name evidence="2" type="ORF">XAT740_LOCUS52933</name>
</gene>
<comment type="caution">
    <text evidence="2">The sequence shown here is derived from an EMBL/GenBank/DDBJ whole genome shotgun (WGS) entry which is preliminary data.</text>
</comment>
<protein>
    <recommendedName>
        <fullName evidence="1">Anillin homology domain-containing protein</fullName>
    </recommendedName>
</protein>
<dbReference type="AlphaFoldDB" id="A0A816DPQ2"/>
<dbReference type="GO" id="GO:0031106">
    <property type="term" value="P:septin ring organization"/>
    <property type="evidence" value="ECO:0007669"/>
    <property type="project" value="TreeGrafter"/>
</dbReference>
<evidence type="ECO:0000313" key="2">
    <source>
        <dbReference type="EMBL" id="CAF1638756.1"/>
    </source>
</evidence>
<dbReference type="PANTHER" id="PTHR21538:SF24">
    <property type="entry name" value="PH DOMAIN-CONTAINING PROTEIN"/>
    <property type="match status" value="1"/>
</dbReference>
<evidence type="ECO:0000313" key="3">
    <source>
        <dbReference type="Proteomes" id="UP000663828"/>
    </source>
</evidence>